<keyword evidence="2" id="KW-1185">Reference proteome</keyword>
<reference evidence="1 2" key="1">
    <citation type="submission" date="2016-10" db="EMBL/GenBank/DDBJ databases">
        <authorList>
            <person name="de Groot N.N."/>
        </authorList>
    </citation>
    <scope>NUCLEOTIDE SEQUENCE [LARGE SCALE GENOMIC DNA]</scope>
    <source>
        <strain evidence="1">1</strain>
    </source>
</reference>
<name>A0A1G5SEZ9_9PROT</name>
<sequence>MVSAQILGEVLRRPALLTTPTGVPRLIPGEAAELGLDSYRISSQ</sequence>
<organism evidence="1 2">
    <name type="scientific">Nitrosomonas mobilis</name>
    <dbReference type="NCBI Taxonomy" id="51642"/>
    <lineage>
        <taxon>Bacteria</taxon>
        <taxon>Pseudomonadati</taxon>
        <taxon>Pseudomonadota</taxon>
        <taxon>Betaproteobacteria</taxon>
        <taxon>Nitrosomonadales</taxon>
        <taxon>Nitrosomonadaceae</taxon>
        <taxon>Nitrosomonas</taxon>
    </lineage>
</organism>
<evidence type="ECO:0000313" key="2">
    <source>
        <dbReference type="Proteomes" id="UP000198729"/>
    </source>
</evidence>
<protein>
    <submittedName>
        <fullName evidence="1">Uncharacterized protein</fullName>
    </submittedName>
</protein>
<dbReference type="Proteomes" id="UP000198729">
    <property type="component" value="Unassembled WGS sequence"/>
</dbReference>
<dbReference type="AlphaFoldDB" id="A0A1G5SEZ9"/>
<accession>A0A1G5SEZ9</accession>
<dbReference type="EMBL" id="FMWO01000041">
    <property type="protein sequence ID" value="SCZ85121.1"/>
    <property type="molecule type" value="Genomic_DNA"/>
</dbReference>
<dbReference type="STRING" id="51642.NSMM_340057"/>
<evidence type="ECO:0000313" key="1">
    <source>
        <dbReference type="EMBL" id="SCZ85121.1"/>
    </source>
</evidence>
<gene>
    <name evidence="1" type="ORF">NSMM_340057</name>
</gene>
<proteinExistence type="predicted"/>